<dbReference type="AlphaFoldDB" id="A0A0R1WMY2"/>
<dbReference type="EMBL" id="AZGD01000090">
    <property type="protein sequence ID" value="KRM18789.1"/>
    <property type="molecule type" value="Genomic_DNA"/>
</dbReference>
<evidence type="ECO:0000313" key="2">
    <source>
        <dbReference type="Proteomes" id="UP000051054"/>
    </source>
</evidence>
<gene>
    <name evidence="1" type="ORF">FC40_GL000574</name>
</gene>
<reference evidence="1 2" key="1">
    <citation type="journal article" date="2015" name="Genome Announc.">
        <title>Expanding the biotechnology potential of lactobacilli through comparative genomics of 213 strains and associated genera.</title>
        <authorList>
            <person name="Sun Z."/>
            <person name="Harris H.M."/>
            <person name="McCann A."/>
            <person name="Guo C."/>
            <person name="Argimon S."/>
            <person name="Zhang W."/>
            <person name="Yang X."/>
            <person name="Jeffery I.B."/>
            <person name="Cooney J.C."/>
            <person name="Kagawa T.F."/>
            <person name="Liu W."/>
            <person name="Song Y."/>
            <person name="Salvetti E."/>
            <person name="Wrobel A."/>
            <person name="Rasinkangas P."/>
            <person name="Parkhill J."/>
            <person name="Rea M.C."/>
            <person name="O'Sullivan O."/>
            <person name="Ritari J."/>
            <person name="Douillard F.P."/>
            <person name="Paul Ross R."/>
            <person name="Yang R."/>
            <person name="Briner A.E."/>
            <person name="Felis G.E."/>
            <person name="de Vos W.M."/>
            <person name="Barrangou R."/>
            <person name="Klaenhammer T.R."/>
            <person name="Caufield P.W."/>
            <person name="Cui Y."/>
            <person name="Zhang H."/>
            <person name="O'Toole P.W."/>
        </authorList>
    </citation>
    <scope>NUCLEOTIDE SEQUENCE [LARGE SCALE GENOMIC DNA]</scope>
    <source>
        <strain evidence="1 2">DSM 18933</strain>
    </source>
</reference>
<proteinExistence type="predicted"/>
<dbReference type="RefSeq" id="WP_025021841.1">
    <property type="nucleotide sequence ID" value="NZ_AZGD01000090.1"/>
</dbReference>
<comment type="caution">
    <text evidence="1">The sequence shown here is derived from an EMBL/GenBank/DDBJ whole genome shotgun (WGS) entry which is preliminary data.</text>
</comment>
<organism evidence="1 2">
    <name type="scientific">Ligilactobacillus hayakitensis DSM 18933 = JCM 14209</name>
    <dbReference type="NCBI Taxonomy" id="1423755"/>
    <lineage>
        <taxon>Bacteria</taxon>
        <taxon>Bacillati</taxon>
        <taxon>Bacillota</taxon>
        <taxon>Bacilli</taxon>
        <taxon>Lactobacillales</taxon>
        <taxon>Lactobacillaceae</taxon>
        <taxon>Ligilactobacillus</taxon>
    </lineage>
</organism>
<dbReference type="Proteomes" id="UP000051054">
    <property type="component" value="Unassembled WGS sequence"/>
</dbReference>
<accession>A0A0R1WMY2</accession>
<sequence length="63" mass="7312">MEYDSKDLKNKTVDELAMMYFDKYKGSIPPFLGATPDELKEVFIYALLNDIEIEFPKVTEGIF</sequence>
<keyword evidence="2" id="KW-1185">Reference proteome</keyword>
<dbReference type="PATRIC" id="fig|1423755.3.peg.628"/>
<name>A0A0R1WMY2_9LACO</name>
<protein>
    <submittedName>
        <fullName evidence="1">Uncharacterized protein</fullName>
    </submittedName>
</protein>
<evidence type="ECO:0000313" key="1">
    <source>
        <dbReference type="EMBL" id="KRM18789.1"/>
    </source>
</evidence>